<gene>
    <name evidence="2" type="primary">nad6</name>
</gene>
<feature type="transmembrane region" description="Helical" evidence="1">
    <location>
        <begin position="107"/>
        <end position="132"/>
    </location>
</feature>
<reference evidence="2" key="1">
    <citation type="journal article" date="2013" name="Curr. Biol.">
        <title>Colponemids represent multiple ancient alveolate lineages.</title>
        <authorList>
            <person name="Janouskovec J."/>
            <person name="Tikhonenkov D.V."/>
            <person name="Mikhailov K.V."/>
            <person name="Simdyanov T.G."/>
            <person name="Aleoshin V.V."/>
            <person name="Mylnikov A.P."/>
            <person name="Keeling P.J."/>
        </authorList>
    </citation>
    <scope>NUCLEOTIDE SEQUENCE</scope>
    <source>
        <strain evidence="2">Colp-7a</strain>
    </source>
</reference>
<reference evidence="3" key="3">
    <citation type="journal article" date="2017" name="Curr. Biol.">
        <title>A New Lineage of Eukaryotes Illuminates Early Mitochondrial Genome Reduction.</title>
        <authorList>
            <person name="Janouskovec J."/>
            <person name="Tikhonenkov D.V."/>
            <person name="Burki F."/>
            <person name="Howe A.T."/>
            <person name="Rohwer F.L."/>
            <person name="Mylnikov A.P."/>
            <person name="Keeling P.J."/>
        </authorList>
    </citation>
    <scope>NUCLEOTIDE SEQUENCE</scope>
    <source>
        <strain evidence="3">Colp-7a</strain>
    </source>
</reference>
<dbReference type="GO" id="GO:0031966">
    <property type="term" value="C:mitochondrial membrane"/>
    <property type="evidence" value="ECO:0007669"/>
    <property type="project" value="UniProtKB-SubCell"/>
</dbReference>
<comment type="similarity">
    <text evidence="1">Belongs to the complex I subunit 6 family.</text>
</comment>
<keyword evidence="1" id="KW-0472">Membrane</keyword>
<evidence type="ECO:0000256" key="1">
    <source>
        <dbReference type="RuleBase" id="RU004430"/>
    </source>
</evidence>
<name>V5KVH5_9ALVE</name>
<dbReference type="PANTHER" id="PTHR33269:SF17">
    <property type="entry name" value="NADH-UBIQUINONE OXIDOREDUCTASE CHAIN 6"/>
    <property type="match status" value="1"/>
</dbReference>
<dbReference type="GO" id="GO:0008137">
    <property type="term" value="F:NADH dehydrogenase (ubiquinone) activity"/>
    <property type="evidence" value="ECO:0007669"/>
    <property type="project" value="UniProtKB-UniRule"/>
</dbReference>
<organism evidence="2">
    <name type="scientific">Colponema vietnamica</name>
    <dbReference type="NCBI Taxonomy" id="1492817"/>
    <lineage>
        <taxon>Eukaryota</taxon>
        <taxon>Sar</taxon>
        <taxon>Alveolata</taxon>
        <taxon>Colponemida</taxon>
        <taxon>Colponemidia</taxon>
        <taxon>Colponema</taxon>
    </lineage>
</organism>
<accession>V5KVH5</accession>
<dbReference type="EMBL" id="KF651059">
    <property type="protein sequence ID" value="AHA41629.1"/>
    <property type="molecule type" value="Genomic_DNA"/>
</dbReference>
<dbReference type="InterPro" id="IPR001457">
    <property type="entry name" value="NADH_UbQ/plastoQ_OxRdtase_su6"/>
</dbReference>
<keyword evidence="1" id="KW-1133">Transmembrane helix</keyword>
<keyword evidence="1 2" id="KW-0496">Mitochondrion</keyword>
<protein>
    <recommendedName>
        <fullName evidence="1">NADH-ubiquinone oxidoreductase chain 6</fullName>
        <ecNumber evidence="1">7.1.1.2</ecNumber>
    </recommendedName>
</protein>
<comment type="subcellular location">
    <subcellularLocation>
        <location evidence="1">Mitochondrion membrane</location>
        <topology evidence="1">Multi-pass membrane protein</topology>
    </subcellularLocation>
</comment>
<dbReference type="EMBL" id="MG202006">
    <property type="protein sequence ID" value="ATY40849.1"/>
    <property type="molecule type" value="Genomic_DNA"/>
</dbReference>
<sequence>MFTQDSFFLLVYLLIGIILTSTVFISFFKNSVFSIFLLITIFTLSSVLLLCLNVDFTAFVVLSVYVGAIAVLFIFVLLLLNTKYLDDENEYLDTIHETFLQKNKSKFIIFFSAIIASLLIILPILDYFLIFIEFSNTQNLEYIKLLYSNLYIPRTGLENSNVNITAHYLYHPDFFGYYVVLSSVLLLVPMVGAIAITMERRSYIQRQDPIMQINRSANKTISFFK</sequence>
<dbReference type="EC" id="7.1.1.2" evidence="1"/>
<evidence type="ECO:0000313" key="2">
    <source>
        <dbReference type="EMBL" id="AHA41629.1"/>
    </source>
</evidence>
<keyword evidence="1" id="KW-0679">Respiratory chain</keyword>
<geneLocation type="mitochondrion" evidence="2"/>
<keyword evidence="1" id="KW-0813">Transport</keyword>
<feature type="transmembrane region" description="Helical" evidence="1">
    <location>
        <begin position="175"/>
        <end position="196"/>
    </location>
</feature>
<dbReference type="Pfam" id="PF00499">
    <property type="entry name" value="Oxidored_q3"/>
    <property type="match status" value="1"/>
</dbReference>
<feature type="transmembrane region" description="Helical" evidence="1">
    <location>
        <begin position="6"/>
        <end position="25"/>
    </location>
</feature>
<comment type="function">
    <text evidence="1">Core subunit of the mitochondrial membrane respiratory chain NADH dehydrogenase (Complex I) which catalyzes electron transfer from NADH through the respiratory chain, using ubiquinone as an electron acceptor. Essential for the catalytic activity and assembly of complex I.</text>
</comment>
<dbReference type="AlphaFoldDB" id="V5KVH5"/>
<keyword evidence="1" id="KW-0249">Electron transport</keyword>
<keyword evidence="1" id="KW-0812">Transmembrane</keyword>
<keyword evidence="1" id="KW-0830">Ubiquinone</keyword>
<dbReference type="InterPro" id="IPR042106">
    <property type="entry name" value="Nuo/plastoQ_OxRdtase_6_NuoJ"/>
</dbReference>
<keyword evidence="1" id="KW-0520">NAD</keyword>
<reference evidence="2" key="2">
    <citation type="journal article" date="2014" name="PLoS ONE">
        <title>Description of Colponema vietnamica sp.n. and Acavomonas peruviana n. gen. n. sp., two new alveolate phyla (Colponemidia nom. nov. and Acavomonidia nom. nov.) and their contributions to reconstructing the ancestral state of alveolates and eukaryotes.</title>
        <authorList>
            <person name="Tikhonenkov D.V."/>
            <person name="Janouskovec J."/>
            <person name="Mylnikov A.P."/>
            <person name="Mikhailov K.V."/>
            <person name="Simdyanov T.G."/>
            <person name="Aleoshin V.V."/>
            <person name="Keeling P.J."/>
        </authorList>
    </citation>
    <scope>NUCLEOTIDE SEQUENCE</scope>
    <source>
        <strain evidence="2">Colp-7a</strain>
    </source>
</reference>
<keyword evidence="1" id="KW-1278">Translocase</keyword>
<feature type="transmembrane region" description="Helical" evidence="1">
    <location>
        <begin position="32"/>
        <end position="50"/>
    </location>
</feature>
<feature type="transmembrane region" description="Helical" evidence="1">
    <location>
        <begin position="56"/>
        <end position="80"/>
    </location>
</feature>
<evidence type="ECO:0000313" key="3">
    <source>
        <dbReference type="EMBL" id="ATY40849.1"/>
    </source>
</evidence>
<dbReference type="PANTHER" id="PTHR33269">
    <property type="entry name" value="NADH-UBIQUINONE OXIDOREDUCTASE CHAIN 6"/>
    <property type="match status" value="1"/>
</dbReference>
<comment type="catalytic activity">
    <reaction evidence="1">
        <text>a ubiquinone + NADH + 5 H(+)(in) = a ubiquinol + NAD(+) + 4 H(+)(out)</text>
        <dbReference type="Rhea" id="RHEA:29091"/>
        <dbReference type="Rhea" id="RHEA-COMP:9565"/>
        <dbReference type="Rhea" id="RHEA-COMP:9566"/>
        <dbReference type="ChEBI" id="CHEBI:15378"/>
        <dbReference type="ChEBI" id="CHEBI:16389"/>
        <dbReference type="ChEBI" id="CHEBI:17976"/>
        <dbReference type="ChEBI" id="CHEBI:57540"/>
        <dbReference type="ChEBI" id="CHEBI:57945"/>
        <dbReference type="EC" id="7.1.1.2"/>
    </reaction>
</comment>
<dbReference type="Gene3D" id="1.20.120.1200">
    <property type="entry name" value="NADH-ubiquinone/plastoquinone oxidoreductase chain 6, subunit NuoJ"/>
    <property type="match status" value="1"/>
</dbReference>
<proteinExistence type="inferred from homology"/>